<dbReference type="PANTHER" id="PTHR30514:SF18">
    <property type="entry name" value="RPIR-FAMILY TRANSCRIPTIONAL REGULATOR"/>
    <property type="match status" value="1"/>
</dbReference>
<dbReference type="PROSITE" id="PS51071">
    <property type="entry name" value="HTH_RPIR"/>
    <property type="match status" value="1"/>
</dbReference>
<dbReference type="PROSITE" id="PS51464">
    <property type="entry name" value="SIS"/>
    <property type="match status" value="1"/>
</dbReference>
<dbReference type="AlphaFoldDB" id="A0A9D9I1I8"/>
<protein>
    <submittedName>
        <fullName evidence="6">MurR/RpiR family transcriptional regulator</fullName>
    </submittedName>
</protein>
<dbReference type="Gene3D" id="3.40.50.10490">
    <property type="entry name" value="Glucose-6-phosphate isomerase like protein, domain 1"/>
    <property type="match status" value="1"/>
</dbReference>
<evidence type="ECO:0000259" key="4">
    <source>
        <dbReference type="PROSITE" id="PS51071"/>
    </source>
</evidence>
<gene>
    <name evidence="6" type="ORF">IAC13_08370</name>
</gene>
<dbReference type="EMBL" id="JADIML010000228">
    <property type="protein sequence ID" value="MBO8463930.1"/>
    <property type="molecule type" value="Genomic_DNA"/>
</dbReference>
<reference evidence="6" key="1">
    <citation type="submission" date="2020-10" db="EMBL/GenBank/DDBJ databases">
        <authorList>
            <person name="Gilroy R."/>
        </authorList>
    </citation>
    <scope>NUCLEOTIDE SEQUENCE</scope>
    <source>
        <strain evidence="6">E3-2379</strain>
    </source>
</reference>
<evidence type="ECO:0000256" key="3">
    <source>
        <dbReference type="ARBA" id="ARBA00023163"/>
    </source>
</evidence>
<accession>A0A9D9I1I8</accession>
<dbReference type="Proteomes" id="UP000823618">
    <property type="component" value="Unassembled WGS sequence"/>
</dbReference>
<dbReference type="InterPro" id="IPR046348">
    <property type="entry name" value="SIS_dom_sf"/>
</dbReference>
<proteinExistence type="predicted"/>
<dbReference type="Pfam" id="PF01380">
    <property type="entry name" value="SIS"/>
    <property type="match status" value="1"/>
</dbReference>
<dbReference type="CDD" id="cd05013">
    <property type="entry name" value="SIS_RpiR"/>
    <property type="match status" value="1"/>
</dbReference>
<dbReference type="InterPro" id="IPR009057">
    <property type="entry name" value="Homeodomain-like_sf"/>
</dbReference>
<dbReference type="InterPro" id="IPR036388">
    <property type="entry name" value="WH-like_DNA-bd_sf"/>
</dbReference>
<keyword evidence="1" id="KW-0805">Transcription regulation</keyword>
<evidence type="ECO:0000313" key="7">
    <source>
        <dbReference type="Proteomes" id="UP000823618"/>
    </source>
</evidence>
<dbReference type="GO" id="GO:1901135">
    <property type="term" value="P:carbohydrate derivative metabolic process"/>
    <property type="evidence" value="ECO:0007669"/>
    <property type="project" value="InterPro"/>
</dbReference>
<keyword evidence="2" id="KW-0238">DNA-binding</keyword>
<dbReference type="SUPFAM" id="SSF46689">
    <property type="entry name" value="Homeodomain-like"/>
    <property type="match status" value="1"/>
</dbReference>
<dbReference type="SUPFAM" id="SSF53697">
    <property type="entry name" value="SIS domain"/>
    <property type="match status" value="1"/>
</dbReference>
<feature type="domain" description="HTH rpiR-type" evidence="4">
    <location>
        <begin position="8"/>
        <end position="84"/>
    </location>
</feature>
<dbReference type="GO" id="GO:0097367">
    <property type="term" value="F:carbohydrate derivative binding"/>
    <property type="evidence" value="ECO:0007669"/>
    <property type="project" value="InterPro"/>
</dbReference>
<dbReference type="Gene3D" id="1.10.10.10">
    <property type="entry name" value="Winged helix-like DNA-binding domain superfamily/Winged helix DNA-binding domain"/>
    <property type="match status" value="1"/>
</dbReference>
<name>A0A9D9I1I8_9FIRM</name>
<dbReference type="InterPro" id="IPR000281">
    <property type="entry name" value="HTH_RpiR"/>
</dbReference>
<evidence type="ECO:0000259" key="5">
    <source>
        <dbReference type="PROSITE" id="PS51464"/>
    </source>
</evidence>
<reference evidence="6" key="2">
    <citation type="journal article" date="2021" name="PeerJ">
        <title>Extensive microbial diversity within the chicken gut microbiome revealed by metagenomics and culture.</title>
        <authorList>
            <person name="Gilroy R."/>
            <person name="Ravi A."/>
            <person name="Getino M."/>
            <person name="Pursley I."/>
            <person name="Horton D.L."/>
            <person name="Alikhan N.F."/>
            <person name="Baker D."/>
            <person name="Gharbi K."/>
            <person name="Hall N."/>
            <person name="Watson M."/>
            <person name="Adriaenssens E.M."/>
            <person name="Foster-Nyarko E."/>
            <person name="Jarju S."/>
            <person name="Secka A."/>
            <person name="Antonio M."/>
            <person name="Oren A."/>
            <person name="Chaudhuri R.R."/>
            <person name="La Ragione R."/>
            <person name="Hildebrand F."/>
            <person name="Pallen M.J."/>
        </authorList>
    </citation>
    <scope>NUCLEOTIDE SEQUENCE</scope>
    <source>
        <strain evidence="6">E3-2379</strain>
    </source>
</reference>
<dbReference type="InterPro" id="IPR035472">
    <property type="entry name" value="RpiR-like_SIS"/>
</dbReference>
<sequence length="302" mass="34176">MDSKLENLDLLQRIQVKQSEFSKGQKRLAAYVIENYDRAAFLTASKLGKEASVSESTVVRFAYQLGYDGYPELQQAIKVVVRTQSNSIQRMESVLEQVDENKLLPSILQFDGKKLKDTLDDCDEGEFNKALDMILKAKHIYILGVRSSAFLAGILGHYFNMIFDNIRLVDSGGMLDTLEQIYRIEKDDVFIGISFPRYSKRAVETLAYAKKQGAKTITITDSMQSPLTLYGTCNLIARSDVIGIVDSLVAPLSLINALVVGSCLKKRNDVYTRLSDLERLWEEYEVYDTVESMQKKDGIRYV</sequence>
<dbReference type="PANTHER" id="PTHR30514">
    <property type="entry name" value="GLUCOKINASE"/>
    <property type="match status" value="1"/>
</dbReference>
<evidence type="ECO:0000313" key="6">
    <source>
        <dbReference type="EMBL" id="MBO8463930.1"/>
    </source>
</evidence>
<dbReference type="GO" id="GO:0003700">
    <property type="term" value="F:DNA-binding transcription factor activity"/>
    <property type="evidence" value="ECO:0007669"/>
    <property type="project" value="InterPro"/>
</dbReference>
<dbReference type="InterPro" id="IPR047640">
    <property type="entry name" value="RpiR-like"/>
</dbReference>
<dbReference type="InterPro" id="IPR001347">
    <property type="entry name" value="SIS_dom"/>
</dbReference>
<evidence type="ECO:0000256" key="1">
    <source>
        <dbReference type="ARBA" id="ARBA00023015"/>
    </source>
</evidence>
<dbReference type="Pfam" id="PF01418">
    <property type="entry name" value="HTH_6"/>
    <property type="match status" value="1"/>
</dbReference>
<keyword evidence="3" id="KW-0804">Transcription</keyword>
<comment type="caution">
    <text evidence="6">The sequence shown here is derived from an EMBL/GenBank/DDBJ whole genome shotgun (WGS) entry which is preliminary data.</text>
</comment>
<dbReference type="GO" id="GO:0003677">
    <property type="term" value="F:DNA binding"/>
    <property type="evidence" value="ECO:0007669"/>
    <property type="project" value="UniProtKB-KW"/>
</dbReference>
<organism evidence="6 7">
    <name type="scientific">Candidatus Scybalomonas excrementavium</name>
    <dbReference type="NCBI Taxonomy" id="2840943"/>
    <lineage>
        <taxon>Bacteria</taxon>
        <taxon>Bacillati</taxon>
        <taxon>Bacillota</taxon>
        <taxon>Clostridia</taxon>
        <taxon>Lachnospirales</taxon>
        <taxon>Lachnospiraceae</taxon>
        <taxon>Lachnospiraceae incertae sedis</taxon>
        <taxon>Candidatus Scybalomonas</taxon>
    </lineage>
</organism>
<feature type="domain" description="SIS" evidence="5">
    <location>
        <begin position="130"/>
        <end position="268"/>
    </location>
</feature>
<evidence type="ECO:0000256" key="2">
    <source>
        <dbReference type="ARBA" id="ARBA00023125"/>
    </source>
</evidence>